<gene>
    <name evidence="10" type="ORF">VHEMI09642</name>
</gene>
<keyword evidence="3" id="KW-0805">Transcription regulation</keyword>
<evidence type="ECO:0000256" key="6">
    <source>
        <dbReference type="ARBA" id="ARBA00023242"/>
    </source>
</evidence>
<evidence type="ECO:0000313" key="10">
    <source>
        <dbReference type="EMBL" id="CEJ94088.1"/>
    </source>
</evidence>
<reference evidence="10 11" key="1">
    <citation type="journal article" date="2015" name="Genome Announc.">
        <title>Draft Genome Sequence and Gene Annotation of the Entomopathogenic Fungus Verticillium hemipterigenum.</title>
        <authorList>
            <person name="Horn F."/>
            <person name="Habel A."/>
            <person name="Scharf D.H."/>
            <person name="Dworschak J."/>
            <person name="Brakhage A.A."/>
            <person name="Guthke R."/>
            <person name="Hertweck C."/>
            <person name="Linde J."/>
        </authorList>
    </citation>
    <scope>NUCLEOTIDE SEQUENCE [LARGE SCALE GENOMIC DNA]</scope>
</reference>
<evidence type="ECO:0000256" key="4">
    <source>
        <dbReference type="ARBA" id="ARBA00023125"/>
    </source>
</evidence>
<dbReference type="PANTHER" id="PTHR46910:SF37">
    <property type="entry name" value="ZN(II)2CYS6 TRANSCRIPTION FACTOR (EUROFUNG)"/>
    <property type="match status" value="1"/>
</dbReference>
<dbReference type="Gene3D" id="4.10.240.10">
    <property type="entry name" value="Zn(2)-C6 fungal-type DNA-binding domain"/>
    <property type="match status" value="1"/>
</dbReference>
<dbReference type="PROSITE" id="PS00463">
    <property type="entry name" value="ZN2_CY6_FUNGAL_1"/>
    <property type="match status" value="1"/>
</dbReference>
<evidence type="ECO:0000256" key="2">
    <source>
        <dbReference type="ARBA" id="ARBA00022723"/>
    </source>
</evidence>
<proteinExistence type="predicted"/>
<evidence type="ECO:0000256" key="7">
    <source>
        <dbReference type="SAM" id="MobiDB-lite"/>
    </source>
</evidence>
<feature type="domain" description="Zn(2)-C6 fungal-type" evidence="9">
    <location>
        <begin position="8"/>
        <end position="40"/>
    </location>
</feature>
<evidence type="ECO:0000259" key="9">
    <source>
        <dbReference type="PROSITE" id="PS50048"/>
    </source>
</evidence>
<dbReference type="InterPro" id="IPR007219">
    <property type="entry name" value="XnlR_reg_dom"/>
</dbReference>
<organism evidence="10 11">
    <name type="scientific">[Torrubiella] hemipterigena</name>
    <dbReference type="NCBI Taxonomy" id="1531966"/>
    <lineage>
        <taxon>Eukaryota</taxon>
        <taxon>Fungi</taxon>
        <taxon>Dikarya</taxon>
        <taxon>Ascomycota</taxon>
        <taxon>Pezizomycotina</taxon>
        <taxon>Sordariomycetes</taxon>
        <taxon>Hypocreomycetidae</taxon>
        <taxon>Hypocreales</taxon>
        <taxon>Clavicipitaceae</taxon>
        <taxon>Clavicipitaceae incertae sedis</taxon>
        <taxon>'Torrubiella' clade</taxon>
    </lineage>
</organism>
<dbReference type="STRING" id="1531966.A0A0A1TQP2"/>
<dbReference type="GO" id="GO:0006351">
    <property type="term" value="P:DNA-templated transcription"/>
    <property type="evidence" value="ECO:0007669"/>
    <property type="project" value="InterPro"/>
</dbReference>
<dbReference type="Proteomes" id="UP000039046">
    <property type="component" value="Unassembled WGS sequence"/>
</dbReference>
<dbReference type="InterPro" id="IPR036864">
    <property type="entry name" value="Zn2-C6_fun-type_DNA-bd_sf"/>
</dbReference>
<dbReference type="InterPro" id="IPR001138">
    <property type="entry name" value="Zn2Cys6_DnaBD"/>
</dbReference>
<dbReference type="PANTHER" id="PTHR46910">
    <property type="entry name" value="TRANSCRIPTION FACTOR PDR1"/>
    <property type="match status" value="1"/>
</dbReference>
<dbReference type="CDD" id="cd12148">
    <property type="entry name" value="fungal_TF_MHR"/>
    <property type="match status" value="1"/>
</dbReference>
<dbReference type="GO" id="GO:0008270">
    <property type="term" value="F:zinc ion binding"/>
    <property type="evidence" value="ECO:0007669"/>
    <property type="project" value="InterPro"/>
</dbReference>
<dbReference type="InterPro" id="IPR050987">
    <property type="entry name" value="AtrR-like"/>
</dbReference>
<keyword evidence="11" id="KW-1185">Reference proteome</keyword>
<evidence type="ECO:0000256" key="1">
    <source>
        <dbReference type="ARBA" id="ARBA00004123"/>
    </source>
</evidence>
<dbReference type="GO" id="GO:0000981">
    <property type="term" value="F:DNA-binding transcription factor activity, RNA polymerase II-specific"/>
    <property type="evidence" value="ECO:0007669"/>
    <property type="project" value="InterPro"/>
</dbReference>
<evidence type="ECO:0000256" key="8">
    <source>
        <dbReference type="SAM" id="Phobius"/>
    </source>
</evidence>
<dbReference type="Pfam" id="PF00172">
    <property type="entry name" value="Zn_clus"/>
    <property type="match status" value="1"/>
</dbReference>
<dbReference type="GO" id="GO:0003677">
    <property type="term" value="F:DNA binding"/>
    <property type="evidence" value="ECO:0007669"/>
    <property type="project" value="UniProtKB-KW"/>
</dbReference>
<evidence type="ECO:0000256" key="3">
    <source>
        <dbReference type="ARBA" id="ARBA00023015"/>
    </source>
</evidence>
<dbReference type="SMART" id="SM00066">
    <property type="entry name" value="GAL4"/>
    <property type="match status" value="1"/>
</dbReference>
<dbReference type="SMART" id="SM00906">
    <property type="entry name" value="Fungal_trans"/>
    <property type="match status" value="1"/>
</dbReference>
<sequence length="636" mass="71879">MPEYKRRSCDACHKRKIRCDAADVGGTCNWCQHHDLQCVFSNRKKKTTKVNKSNSLANMSRESLVRRIEMLEAKLPEDSPERLTSMVSTSPEGAPASAYVTPISPPRGPPEANWCSTCRFRSGSVNPQQQSKMAPLGLVFHMGRNFGLICPRTGLTHLTAEFEDWIHMKTGEWPRFEVLPEFQPSRNENYLGSHSGTTLPSRWVMKALFDLYTSSELILVFPVIDLVLFPDTIELAYDASVPASTDHTIAKACVFAFLAISRCYFASKKESAYVDDMACAREAHRLLLSVREFSLNSLQATCMLFLHGTLSGLENILQAYHGIACRSVMALGGHLIEMPVPKDGRLTRHEREDRQLRILFWFCYYFDKNMALRTGFPPVFDDDFCDLTLPVGYDEVRFGNRTRDPSDDCQTPFLPGDLYLCFLKSKVLKSLYTYRSINKKDAEILRTIRELDEDVEIWRQSIPPEYSPALSVRKDMKFADHLGESATMLHIELHLEYHHLLHSIHTASNRISAGVVGAEENIDSGIQSSLDMSVEASRSTLIYLNGATHRLVGSAFCVFIFYPLSAMMTLFMSILRNPRHENARHDVEILRTSSNLVHSMPRHQDAQPFAAAYLKQTDAIIAELVQLAQAAIAKAH</sequence>
<dbReference type="GO" id="GO:0005634">
    <property type="term" value="C:nucleus"/>
    <property type="evidence" value="ECO:0007669"/>
    <property type="project" value="UniProtKB-SubCell"/>
</dbReference>
<dbReference type="SUPFAM" id="SSF57701">
    <property type="entry name" value="Zn2/Cys6 DNA-binding domain"/>
    <property type="match status" value="1"/>
</dbReference>
<protein>
    <recommendedName>
        <fullName evidence="9">Zn(2)-C6 fungal-type domain-containing protein</fullName>
    </recommendedName>
</protein>
<dbReference type="HOGENOM" id="CLU_010813_1_1_1"/>
<evidence type="ECO:0000313" key="11">
    <source>
        <dbReference type="Proteomes" id="UP000039046"/>
    </source>
</evidence>
<feature type="region of interest" description="Disordered" evidence="7">
    <location>
        <begin position="78"/>
        <end position="103"/>
    </location>
</feature>
<keyword evidence="8" id="KW-0812">Transmembrane</keyword>
<dbReference type="CDD" id="cd00067">
    <property type="entry name" value="GAL4"/>
    <property type="match status" value="1"/>
</dbReference>
<keyword evidence="8" id="KW-1133">Transmembrane helix</keyword>
<comment type="subcellular location">
    <subcellularLocation>
        <location evidence="1">Nucleus</location>
    </subcellularLocation>
</comment>
<dbReference type="Pfam" id="PF04082">
    <property type="entry name" value="Fungal_trans"/>
    <property type="match status" value="1"/>
</dbReference>
<keyword evidence="5" id="KW-0804">Transcription</keyword>
<dbReference type="PROSITE" id="PS50048">
    <property type="entry name" value="ZN2_CY6_FUNGAL_2"/>
    <property type="match status" value="1"/>
</dbReference>
<dbReference type="AlphaFoldDB" id="A0A0A1TQP2"/>
<feature type="transmembrane region" description="Helical" evidence="8">
    <location>
        <begin position="551"/>
        <end position="575"/>
    </location>
</feature>
<dbReference type="OrthoDB" id="4116913at2759"/>
<keyword evidence="4" id="KW-0238">DNA-binding</keyword>
<keyword evidence="2" id="KW-0479">Metal-binding</keyword>
<keyword evidence="6" id="KW-0539">Nucleus</keyword>
<evidence type="ECO:0000256" key="5">
    <source>
        <dbReference type="ARBA" id="ARBA00023163"/>
    </source>
</evidence>
<keyword evidence="8" id="KW-0472">Membrane</keyword>
<accession>A0A0A1TQP2</accession>
<dbReference type="EMBL" id="CDHN01000006">
    <property type="protein sequence ID" value="CEJ94088.1"/>
    <property type="molecule type" value="Genomic_DNA"/>
</dbReference>
<name>A0A0A1TQP2_9HYPO</name>